<comment type="catalytic activity">
    <reaction evidence="9">
        <text>Release of signal peptides from bacterial membrane prolipoproteins. Hydrolyzes -Xaa-Yaa-Zaa-|-(S,diacylglyceryl)Cys-, in which Xaa is hydrophobic (preferably Leu), and Yaa (Ala or Ser) and Zaa (Gly or Ala) have small, neutral side chains.</text>
        <dbReference type="EC" id="3.4.23.36"/>
    </reaction>
</comment>
<evidence type="ECO:0000313" key="13">
    <source>
        <dbReference type="Proteomes" id="UP000297866"/>
    </source>
</evidence>
<dbReference type="GO" id="GO:0006508">
    <property type="term" value="P:proteolysis"/>
    <property type="evidence" value="ECO:0007669"/>
    <property type="project" value="UniProtKB-KW"/>
</dbReference>
<dbReference type="NCBIfam" id="TIGR00077">
    <property type="entry name" value="lspA"/>
    <property type="match status" value="1"/>
</dbReference>
<dbReference type="AlphaFoldDB" id="A0A4V3I6J9"/>
<sequence length="234" mass="24452">MPASAATQATLRSRASRALARRATAKVSFRALLVLAVVALGAYALDQISKFLVVTNLTEGDVVRVLDDVLQLHFVRNPGAAFSLASGMTWIFSIIATGVVVFIVWFAGRIRSVAWSVVFGLLLGGVLGNLTDRLLREPGFGVGQVVDFISTPWMIPAIYNVADMCIVVSMGIFMILTIRGIGLDGVRTSGSAAAGEGTPATDSDSPTDSRSESPSRSDAAPDGLAGPASTESAH</sequence>
<keyword evidence="4 9" id="KW-0812">Transmembrane</keyword>
<keyword evidence="7 9" id="KW-1133">Transmembrane helix</keyword>
<organism evidence="12 13">
    <name type="scientific">Cryobacterium tagatosivorans</name>
    <dbReference type="NCBI Taxonomy" id="1259199"/>
    <lineage>
        <taxon>Bacteria</taxon>
        <taxon>Bacillati</taxon>
        <taxon>Actinomycetota</taxon>
        <taxon>Actinomycetes</taxon>
        <taxon>Micrococcales</taxon>
        <taxon>Microbacteriaceae</taxon>
        <taxon>Cryobacterium</taxon>
    </lineage>
</organism>
<dbReference type="EC" id="3.4.23.36" evidence="9"/>
<feature type="active site" evidence="9">
    <location>
        <position position="163"/>
    </location>
</feature>
<dbReference type="InterPro" id="IPR001872">
    <property type="entry name" value="Peptidase_A8"/>
</dbReference>
<dbReference type="HAMAP" id="MF_00161">
    <property type="entry name" value="LspA"/>
    <property type="match status" value="1"/>
</dbReference>
<dbReference type="UniPathway" id="UPA00665"/>
<keyword evidence="8 9" id="KW-0472">Membrane</keyword>
<evidence type="ECO:0000256" key="11">
    <source>
        <dbReference type="SAM" id="MobiDB-lite"/>
    </source>
</evidence>
<evidence type="ECO:0000256" key="8">
    <source>
        <dbReference type="ARBA" id="ARBA00023136"/>
    </source>
</evidence>
<keyword evidence="3 9" id="KW-0645">Protease</keyword>
<proteinExistence type="inferred from homology"/>
<feature type="transmembrane region" description="Helical" evidence="9">
    <location>
        <begin position="113"/>
        <end position="131"/>
    </location>
</feature>
<evidence type="ECO:0000256" key="2">
    <source>
        <dbReference type="ARBA" id="ARBA00022475"/>
    </source>
</evidence>
<evidence type="ECO:0000256" key="1">
    <source>
        <dbReference type="ARBA" id="ARBA00006139"/>
    </source>
</evidence>
<evidence type="ECO:0000313" key="12">
    <source>
        <dbReference type="EMBL" id="TFB52003.1"/>
    </source>
</evidence>
<dbReference type="PRINTS" id="PR00781">
    <property type="entry name" value="LIPOSIGPTASE"/>
</dbReference>
<comment type="function">
    <text evidence="9">This protein specifically catalyzes the removal of signal peptides from prolipoproteins.</text>
</comment>
<protein>
    <recommendedName>
        <fullName evidence="9">Lipoprotein signal peptidase</fullName>
        <ecNumber evidence="9">3.4.23.36</ecNumber>
    </recommendedName>
    <alternativeName>
        <fullName evidence="9">Prolipoprotein signal peptidase</fullName>
    </alternativeName>
    <alternativeName>
        <fullName evidence="9">Signal peptidase II</fullName>
        <shortName evidence="9">SPase II</shortName>
    </alternativeName>
</protein>
<keyword evidence="2 9" id="KW-1003">Cell membrane</keyword>
<dbReference type="Proteomes" id="UP000297866">
    <property type="component" value="Unassembled WGS sequence"/>
</dbReference>
<evidence type="ECO:0000256" key="5">
    <source>
        <dbReference type="ARBA" id="ARBA00022750"/>
    </source>
</evidence>
<name>A0A4V3I6J9_9MICO</name>
<evidence type="ECO:0000256" key="7">
    <source>
        <dbReference type="ARBA" id="ARBA00022989"/>
    </source>
</evidence>
<gene>
    <name evidence="9 12" type="primary">lspA</name>
    <name evidence="12" type="ORF">E3O23_07425</name>
</gene>
<keyword evidence="13" id="KW-1185">Reference proteome</keyword>
<dbReference type="OrthoDB" id="4308908at2"/>
<comment type="pathway">
    <text evidence="9">Protein modification; lipoprotein biosynthesis (signal peptide cleavage).</text>
</comment>
<comment type="caution">
    <text evidence="12">The sequence shown here is derived from an EMBL/GenBank/DDBJ whole genome shotgun (WGS) entry which is preliminary data.</text>
</comment>
<feature type="transmembrane region" description="Helical" evidence="9">
    <location>
        <begin position="157"/>
        <end position="178"/>
    </location>
</feature>
<dbReference type="GO" id="GO:0004190">
    <property type="term" value="F:aspartic-type endopeptidase activity"/>
    <property type="evidence" value="ECO:0007669"/>
    <property type="project" value="UniProtKB-UniRule"/>
</dbReference>
<reference evidence="12 13" key="1">
    <citation type="submission" date="2019-03" db="EMBL/GenBank/DDBJ databases">
        <title>Genomics of glacier-inhabiting Cryobacterium strains.</title>
        <authorList>
            <person name="Liu Q."/>
            <person name="Xin Y.-H."/>
        </authorList>
    </citation>
    <scope>NUCLEOTIDE SEQUENCE [LARGE SCALE GENOMIC DNA]</scope>
    <source>
        <strain evidence="12 13">Sr47</strain>
    </source>
</reference>
<evidence type="ECO:0000256" key="4">
    <source>
        <dbReference type="ARBA" id="ARBA00022692"/>
    </source>
</evidence>
<dbReference type="Pfam" id="PF01252">
    <property type="entry name" value="Peptidase_A8"/>
    <property type="match status" value="1"/>
</dbReference>
<evidence type="ECO:0000256" key="3">
    <source>
        <dbReference type="ARBA" id="ARBA00022670"/>
    </source>
</evidence>
<feature type="region of interest" description="Disordered" evidence="11">
    <location>
        <begin position="190"/>
        <end position="234"/>
    </location>
</feature>
<keyword evidence="6 9" id="KW-0378">Hydrolase</keyword>
<comment type="subcellular location">
    <subcellularLocation>
        <location evidence="9">Cell membrane</location>
        <topology evidence="9">Multi-pass membrane protein</topology>
    </subcellularLocation>
</comment>
<dbReference type="PANTHER" id="PTHR33695">
    <property type="entry name" value="LIPOPROTEIN SIGNAL PEPTIDASE"/>
    <property type="match status" value="1"/>
</dbReference>
<dbReference type="PANTHER" id="PTHR33695:SF1">
    <property type="entry name" value="LIPOPROTEIN SIGNAL PEPTIDASE"/>
    <property type="match status" value="1"/>
</dbReference>
<feature type="active site" evidence="9">
    <location>
        <position position="147"/>
    </location>
</feature>
<keyword evidence="5 9" id="KW-0064">Aspartyl protease</keyword>
<evidence type="ECO:0000256" key="9">
    <source>
        <dbReference type="HAMAP-Rule" id="MF_00161"/>
    </source>
</evidence>
<evidence type="ECO:0000256" key="10">
    <source>
        <dbReference type="RuleBase" id="RU004181"/>
    </source>
</evidence>
<comment type="similarity">
    <text evidence="1 9 10">Belongs to the peptidase A8 family.</text>
</comment>
<comment type="caution">
    <text evidence="9">Lacks conserved residue(s) required for the propagation of feature annotation.</text>
</comment>
<dbReference type="GO" id="GO:0005886">
    <property type="term" value="C:plasma membrane"/>
    <property type="evidence" value="ECO:0007669"/>
    <property type="project" value="UniProtKB-SubCell"/>
</dbReference>
<dbReference type="EMBL" id="SOEZ01000038">
    <property type="protein sequence ID" value="TFB52003.1"/>
    <property type="molecule type" value="Genomic_DNA"/>
</dbReference>
<accession>A0A4V3I6J9</accession>
<feature type="transmembrane region" description="Helical" evidence="9">
    <location>
        <begin position="80"/>
        <end position="106"/>
    </location>
</feature>
<evidence type="ECO:0000256" key="6">
    <source>
        <dbReference type="ARBA" id="ARBA00022801"/>
    </source>
</evidence>